<reference evidence="2 3" key="1">
    <citation type="journal article" date="2015" name="Stand. Genomic Sci.">
        <title>Genomic Encyclopedia of Bacterial and Archaeal Type Strains, Phase III: the genomes of soil and plant-associated and newly described type strains.</title>
        <authorList>
            <person name="Whitman W.B."/>
            <person name="Woyke T."/>
            <person name="Klenk H.P."/>
            <person name="Zhou Y."/>
            <person name="Lilburn T.G."/>
            <person name="Beck B.J."/>
            <person name="De Vos P."/>
            <person name="Vandamme P."/>
            <person name="Eisen J.A."/>
            <person name="Garrity G."/>
            <person name="Hugenholtz P."/>
            <person name="Kyrpides N.C."/>
        </authorList>
    </citation>
    <scope>NUCLEOTIDE SEQUENCE [LARGE SCALE GENOMIC DNA]</scope>
    <source>
        <strain evidence="2 3">CGMCC 1.2546</strain>
    </source>
</reference>
<gene>
    <name evidence="2" type="ORF">IQ26_07614</name>
</gene>
<evidence type="ECO:0000256" key="1">
    <source>
        <dbReference type="SAM" id="MobiDB-lite"/>
    </source>
</evidence>
<proteinExistence type="predicted"/>
<evidence type="ECO:0000313" key="3">
    <source>
        <dbReference type="Proteomes" id="UP000317122"/>
    </source>
</evidence>
<evidence type="ECO:0008006" key="4">
    <source>
        <dbReference type="Google" id="ProtNLM"/>
    </source>
</evidence>
<sequence length="72" mass="8313">MFRGWIVAPARPRDIFLQFSTMNFANRESGLKRAKSEGKTLGRPSTLSDKQKQYVRDTTSPQTIMRIRNARP</sequence>
<feature type="compositionally biased region" description="Basic and acidic residues" evidence="1">
    <location>
        <begin position="29"/>
        <end position="40"/>
    </location>
</feature>
<name>A0A562MBM1_9HYPH</name>
<comment type="caution">
    <text evidence="2">The sequence shown here is derived from an EMBL/GenBank/DDBJ whole genome shotgun (WGS) entry which is preliminary data.</text>
</comment>
<dbReference type="AlphaFoldDB" id="A0A562MBM1"/>
<protein>
    <recommendedName>
        <fullName evidence="4">Resolvase-like protein</fullName>
    </recommendedName>
</protein>
<evidence type="ECO:0000313" key="2">
    <source>
        <dbReference type="EMBL" id="TWI16951.1"/>
    </source>
</evidence>
<feature type="region of interest" description="Disordered" evidence="1">
    <location>
        <begin position="29"/>
        <end position="72"/>
    </location>
</feature>
<keyword evidence="3" id="KW-1185">Reference proteome</keyword>
<dbReference type="EMBL" id="VLKT01000115">
    <property type="protein sequence ID" value="TWI16951.1"/>
    <property type="molecule type" value="Genomic_DNA"/>
</dbReference>
<dbReference type="Proteomes" id="UP000317122">
    <property type="component" value="Unassembled WGS sequence"/>
</dbReference>
<accession>A0A562MBM1</accession>
<organism evidence="2 3">
    <name type="scientific">Mesorhizobium tianshanense</name>
    <dbReference type="NCBI Taxonomy" id="39844"/>
    <lineage>
        <taxon>Bacteria</taxon>
        <taxon>Pseudomonadati</taxon>
        <taxon>Pseudomonadota</taxon>
        <taxon>Alphaproteobacteria</taxon>
        <taxon>Hyphomicrobiales</taxon>
        <taxon>Phyllobacteriaceae</taxon>
        <taxon>Mesorhizobium</taxon>
    </lineage>
</organism>